<dbReference type="SUPFAM" id="SSF56425">
    <property type="entry name" value="Succinate dehydrogenase/fumarate reductase flavoprotein, catalytic domain"/>
    <property type="match status" value="1"/>
</dbReference>
<dbReference type="SUPFAM" id="SSF51905">
    <property type="entry name" value="FAD/NAD(P)-binding domain"/>
    <property type="match status" value="1"/>
</dbReference>
<evidence type="ECO:0000313" key="8">
    <source>
        <dbReference type="Proteomes" id="UP000602198"/>
    </source>
</evidence>
<dbReference type="PANTHER" id="PTHR43400:SF10">
    <property type="entry name" value="3-OXOSTEROID 1-DEHYDROGENASE"/>
    <property type="match status" value="1"/>
</dbReference>
<feature type="domain" description="FAD-dependent oxidoreductase 2 FAD-binding" evidence="6">
    <location>
        <begin position="75"/>
        <end position="567"/>
    </location>
</feature>
<evidence type="ECO:0000313" key="7">
    <source>
        <dbReference type="EMBL" id="MBL1078291.1"/>
    </source>
</evidence>
<evidence type="ECO:0000259" key="6">
    <source>
        <dbReference type="Pfam" id="PF00890"/>
    </source>
</evidence>
<comment type="caution">
    <text evidence="7">The sequence shown here is derived from an EMBL/GenBank/DDBJ whole genome shotgun (WGS) entry which is preliminary data.</text>
</comment>
<keyword evidence="2" id="KW-0285">Flavoprotein</keyword>
<gene>
    <name evidence="7" type="ORF">JK358_28175</name>
</gene>
<evidence type="ECO:0000256" key="1">
    <source>
        <dbReference type="ARBA" id="ARBA00001974"/>
    </source>
</evidence>
<proteinExistence type="predicted"/>
<reference evidence="7 8" key="1">
    <citation type="submission" date="2021-01" db="EMBL/GenBank/DDBJ databases">
        <title>WGS of actinomycetes isolated from Thailand.</title>
        <authorList>
            <person name="Thawai C."/>
        </authorList>
    </citation>
    <scope>NUCLEOTIDE SEQUENCE [LARGE SCALE GENOMIC DNA]</scope>
    <source>
        <strain evidence="7 8">LPG 2</strain>
    </source>
</reference>
<dbReference type="EMBL" id="JAERRJ010000011">
    <property type="protein sequence ID" value="MBL1078291.1"/>
    <property type="molecule type" value="Genomic_DNA"/>
</dbReference>
<keyword evidence="4" id="KW-0560">Oxidoreductase</keyword>
<dbReference type="InterPro" id="IPR003953">
    <property type="entry name" value="FAD-dep_OxRdtase_2_FAD-bd"/>
</dbReference>
<dbReference type="Gene3D" id="3.50.50.60">
    <property type="entry name" value="FAD/NAD(P)-binding domain"/>
    <property type="match status" value="2"/>
</dbReference>
<dbReference type="PANTHER" id="PTHR43400">
    <property type="entry name" value="FUMARATE REDUCTASE"/>
    <property type="match status" value="1"/>
</dbReference>
<keyword evidence="8" id="KW-1185">Reference proteome</keyword>
<dbReference type="InterPro" id="IPR027477">
    <property type="entry name" value="Succ_DH/fumarate_Rdtase_cat_sf"/>
</dbReference>
<organism evidence="7 8">
    <name type="scientific">Nocardia acididurans</name>
    <dbReference type="NCBI Taxonomy" id="2802282"/>
    <lineage>
        <taxon>Bacteria</taxon>
        <taxon>Bacillati</taxon>
        <taxon>Actinomycetota</taxon>
        <taxon>Actinomycetes</taxon>
        <taxon>Mycobacteriales</taxon>
        <taxon>Nocardiaceae</taxon>
        <taxon>Nocardia</taxon>
    </lineage>
</organism>
<dbReference type="Gene3D" id="3.90.700.10">
    <property type="entry name" value="Succinate dehydrogenase/fumarate reductase flavoprotein, catalytic domain"/>
    <property type="match status" value="1"/>
</dbReference>
<comment type="cofactor">
    <cofactor evidence="1">
        <name>FAD</name>
        <dbReference type="ChEBI" id="CHEBI:57692"/>
    </cofactor>
</comment>
<keyword evidence="3" id="KW-0274">FAD</keyword>
<name>A0ABS1MDC9_9NOCA</name>
<accession>A0ABS1MDC9</accession>
<dbReference type="Pfam" id="PF00890">
    <property type="entry name" value="FAD_binding_2"/>
    <property type="match status" value="1"/>
</dbReference>
<protein>
    <submittedName>
        <fullName evidence="7">FAD-binding protein</fullName>
    </submittedName>
</protein>
<evidence type="ECO:0000256" key="5">
    <source>
        <dbReference type="SAM" id="MobiDB-lite"/>
    </source>
</evidence>
<dbReference type="InterPro" id="IPR036188">
    <property type="entry name" value="FAD/NAD-bd_sf"/>
</dbReference>
<dbReference type="InterPro" id="IPR050315">
    <property type="entry name" value="FAD-oxidoreductase_2"/>
</dbReference>
<evidence type="ECO:0000256" key="4">
    <source>
        <dbReference type="ARBA" id="ARBA00023002"/>
    </source>
</evidence>
<dbReference type="Proteomes" id="UP000602198">
    <property type="component" value="Unassembled WGS sequence"/>
</dbReference>
<dbReference type="NCBIfam" id="NF005511">
    <property type="entry name" value="PRK07121.1-4"/>
    <property type="match status" value="1"/>
</dbReference>
<sequence>MSWSPLDLGEPLAFWNDSSLAANLRRLPADSTSGRSHPSPSVLEHVIVLLLGKDAEDTPARKAVARMRTWDASADVVVVGYGGAGVAAALTARTAGADVLALDRYLGGGATALSGGIVYAGGGTWVQRAAGVEDDAENMLAYLRAEVGDAVSERTLRQFCADSPAMIDWLSSHGVPFEASLCPYKTSYPTDDYYLYYSGSENSGDFRELATPRQRGHRAHGRGVSGKKLFGPLAESAAGHGVRVHTGTRATKLIVEDGRVIGVEATTLADAPAAVRRRFAALARISAKPGVYHKGLRRAVQALLDRIERRHGRPTRIEARSGVILTTGGFIANEAMVARHAPDYPWAEGLPLGTAGDDGSGIAMAEALGAATGKMDTISTWRFIAPPSAFFGSLAVNAQGRRMVDESRYGAALGAAIATTPGNRAWLLIDADLEAEARKQIGPQSVWFQRMQTEMLLRAGRTSGRTIEELAARAGIDPAALRETVDAHNHAIDENRPDPQGKPDDIRRPIRTRPFALLDISFKARLTYPTPMLTLGGLLVDEDTGAVRTTDGGTIPGLFAAGRASVGIASNGYVSGLSLADCIYSGRRAGTHSVQLSRAA</sequence>
<evidence type="ECO:0000256" key="3">
    <source>
        <dbReference type="ARBA" id="ARBA00022827"/>
    </source>
</evidence>
<evidence type="ECO:0000256" key="2">
    <source>
        <dbReference type="ARBA" id="ARBA00022630"/>
    </source>
</evidence>
<feature type="region of interest" description="Disordered" evidence="5">
    <location>
        <begin position="489"/>
        <end position="508"/>
    </location>
</feature>